<proteinExistence type="predicted"/>
<feature type="domain" description="RRM" evidence="4">
    <location>
        <begin position="69"/>
        <end position="147"/>
    </location>
</feature>
<protein>
    <recommendedName>
        <fullName evidence="4">RRM domain-containing protein</fullName>
    </recommendedName>
</protein>
<dbReference type="CDD" id="cd12267">
    <property type="entry name" value="RRM_YRA1_MLO3"/>
    <property type="match status" value="1"/>
</dbReference>
<organism evidence="5 6">
    <name type="scientific">Echria macrotheca</name>
    <dbReference type="NCBI Taxonomy" id="438768"/>
    <lineage>
        <taxon>Eukaryota</taxon>
        <taxon>Fungi</taxon>
        <taxon>Dikarya</taxon>
        <taxon>Ascomycota</taxon>
        <taxon>Pezizomycotina</taxon>
        <taxon>Sordariomycetes</taxon>
        <taxon>Sordariomycetidae</taxon>
        <taxon>Sordariales</taxon>
        <taxon>Schizotheciaceae</taxon>
        <taxon>Echria</taxon>
    </lineage>
</organism>
<accession>A0AAJ0BQ63</accession>
<dbReference type="Pfam" id="PF00076">
    <property type="entry name" value="RRM_1"/>
    <property type="match status" value="1"/>
</dbReference>
<gene>
    <name evidence="5" type="ORF">QBC47DRAFT_369883</name>
</gene>
<dbReference type="GO" id="GO:0005634">
    <property type="term" value="C:nucleus"/>
    <property type="evidence" value="ECO:0007669"/>
    <property type="project" value="TreeGrafter"/>
</dbReference>
<dbReference type="AlphaFoldDB" id="A0AAJ0BQ63"/>
<dbReference type="InterPro" id="IPR035979">
    <property type="entry name" value="RBD_domain_sf"/>
</dbReference>
<dbReference type="PANTHER" id="PTHR19965:SF35">
    <property type="entry name" value="RNA ANNEALING PROTEIN YRA1"/>
    <property type="match status" value="1"/>
</dbReference>
<dbReference type="InterPro" id="IPR012677">
    <property type="entry name" value="Nucleotide-bd_a/b_plait_sf"/>
</dbReference>
<dbReference type="SMART" id="SM00360">
    <property type="entry name" value="RRM"/>
    <property type="match status" value="1"/>
</dbReference>
<evidence type="ECO:0000259" key="4">
    <source>
        <dbReference type="PROSITE" id="PS50102"/>
    </source>
</evidence>
<sequence length="245" mass="26068">MSGKLDQSLDEILSTQRRNANKRRNTRRTSVGNRPAPAAPAGGIQKKPQPARNSTKPTPAKGAGIVGESKIMVSNLPKDVSEAQIKEYFQSSVGNVKKVDLSYGPNGQSRGMAHVTFHHADGASKAFQTLNGLLIDNRPVKVEVVVANADLIPPPKTLGQRISQPKSQPRSAAAVKNTATGKGAAVGKGPRKTLNKRKSNSVRPAKKTAEELDSEMTDYFNNANNENANGTAAPNGDAPMEDEIL</sequence>
<keyword evidence="6" id="KW-1185">Reference proteome</keyword>
<dbReference type="PANTHER" id="PTHR19965">
    <property type="entry name" value="RNA AND EXPORT FACTOR BINDING PROTEIN"/>
    <property type="match status" value="1"/>
</dbReference>
<reference evidence="5" key="1">
    <citation type="submission" date="2023-06" db="EMBL/GenBank/DDBJ databases">
        <title>Genome-scale phylogeny and comparative genomics of the fungal order Sordariales.</title>
        <authorList>
            <consortium name="Lawrence Berkeley National Laboratory"/>
            <person name="Hensen N."/>
            <person name="Bonometti L."/>
            <person name="Westerberg I."/>
            <person name="Brannstrom I.O."/>
            <person name="Guillou S."/>
            <person name="Cros-Aarteil S."/>
            <person name="Calhoun S."/>
            <person name="Haridas S."/>
            <person name="Kuo A."/>
            <person name="Mondo S."/>
            <person name="Pangilinan J."/>
            <person name="Riley R."/>
            <person name="Labutti K."/>
            <person name="Andreopoulos B."/>
            <person name="Lipzen A."/>
            <person name="Chen C."/>
            <person name="Yanf M."/>
            <person name="Daum C."/>
            <person name="Ng V."/>
            <person name="Clum A."/>
            <person name="Steindorff A."/>
            <person name="Ohm R."/>
            <person name="Martin F."/>
            <person name="Silar P."/>
            <person name="Natvig D."/>
            <person name="Lalanne C."/>
            <person name="Gautier V."/>
            <person name="Ament-Velasquez S.L."/>
            <person name="Kruys A."/>
            <person name="Hutchinson M.I."/>
            <person name="Powell A.J."/>
            <person name="Barry K."/>
            <person name="Miller A.N."/>
            <person name="Grigoriev I.V."/>
            <person name="Debuchy R."/>
            <person name="Gladieux P."/>
            <person name="Thoren M.H."/>
            <person name="Johannesson H."/>
        </authorList>
    </citation>
    <scope>NUCLEOTIDE SEQUENCE</scope>
    <source>
        <strain evidence="5">PSN4</strain>
    </source>
</reference>
<dbReference type="PROSITE" id="PS50102">
    <property type="entry name" value="RRM"/>
    <property type="match status" value="1"/>
</dbReference>
<evidence type="ECO:0000313" key="5">
    <source>
        <dbReference type="EMBL" id="KAK1761373.1"/>
    </source>
</evidence>
<dbReference type="InterPro" id="IPR000504">
    <property type="entry name" value="RRM_dom"/>
</dbReference>
<feature type="compositionally biased region" description="Low complexity" evidence="3">
    <location>
        <begin position="221"/>
        <end position="235"/>
    </location>
</feature>
<comment type="caution">
    <text evidence="5">The sequence shown here is derived from an EMBL/GenBank/DDBJ whole genome shotgun (WGS) entry which is preliminary data.</text>
</comment>
<dbReference type="Proteomes" id="UP001239445">
    <property type="component" value="Unassembled WGS sequence"/>
</dbReference>
<keyword evidence="1 2" id="KW-0694">RNA-binding</keyword>
<dbReference type="SUPFAM" id="SSF54928">
    <property type="entry name" value="RNA-binding domain, RBD"/>
    <property type="match status" value="1"/>
</dbReference>
<feature type="region of interest" description="Disordered" evidence="3">
    <location>
        <begin position="1"/>
        <end position="66"/>
    </location>
</feature>
<dbReference type="GO" id="GO:0003729">
    <property type="term" value="F:mRNA binding"/>
    <property type="evidence" value="ECO:0007669"/>
    <property type="project" value="TreeGrafter"/>
</dbReference>
<feature type="compositionally biased region" description="Low complexity" evidence="3">
    <location>
        <begin position="178"/>
        <end position="188"/>
    </location>
</feature>
<dbReference type="Gene3D" id="3.30.70.330">
    <property type="match status" value="1"/>
</dbReference>
<dbReference type="InterPro" id="IPR034357">
    <property type="entry name" value="Yra1/Mlo3_RRM"/>
</dbReference>
<evidence type="ECO:0000256" key="1">
    <source>
        <dbReference type="ARBA" id="ARBA00022884"/>
    </source>
</evidence>
<feature type="compositionally biased region" description="Basic residues" evidence="3">
    <location>
        <begin position="189"/>
        <end position="206"/>
    </location>
</feature>
<evidence type="ECO:0000313" key="6">
    <source>
        <dbReference type="Proteomes" id="UP001239445"/>
    </source>
</evidence>
<name>A0AAJ0BQ63_9PEZI</name>
<feature type="compositionally biased region" description="Polar residues" evidence="3">
    <location>
        <begin position="160"/>
        <end position="170"/>
    </location>
</feature>
<dbReference type="InterPro" id="IPR051229">
    <property type="entry name" value="ALYREF_mRNA_export"/>
</dbReference>
<evidence type="ECO:0000256" key="3">
    <source>
        <dbReference type="SAM" id="MobiDB-lite"/>
    </source>
</evidence>
<feature type="region of interest" description="Disordered" evidence="3">
    <location>
        <begin position="154"/>
        <end position="245"/>
    </location>
</feature>
<evidence type="ECO:0000256" key="2">
    <source>
        <dbReference type="PROSITE-ProRule" id="PRU00176"/>
    </source>
</evidence>
<dbReference type="EMBL" id="MU839827">
    <property type="protein sequence ID" value="KAK1761373.1"/>
    <property type="molecule type" value="Genomic_DNA"/>
</dbReference>